<dbReference type="GO" id="GO:0016020">
    <property type="term" value="C:membrane"/>
    <property type="evidence" value="ECO:0007669"/>
    <property type="project" value="InterPro"/>
</dbReference>
<keyword evidence="1 3" id="KW-0807">Transducer</keyword>
<sequence length="545" mass="58594">MKEDPMTNANRHSLWTTMKLRRKFSTVSVAFTLVLAGLIVFNVMVLRNQSQYSQITDMAGRQRMLSQKFGKEVLLVAGGVAVDHLATLRVMRDSLAALMEGGEIIVNLDTGAKVDLPPAPNAEIRAKLAEQAVALRLYEQAATAFLASTSGDGRRADKMKDLLAAQSQVSDAAEGAVKMLSYHAWSSIQSMIWLQVAIGAIIGFLAMVISRLIGRQIAEPLEACSEAARKVAEGDLRIEALDVHSSDEIGLLQSSFNEMVASQRDVASQARSACDSLIAAAAAILSSAQEQAAGTKQQAAAVQEITTTVEEISLSGKQVAERSRQVAGTAEAVASSGTTGLQAVRDASVGMEAIREQTETVAENIITLSERTQAVGEIIATVNEIAEQSNLVALNAAIEAADAREQGRRFSVVAGEIKNLADQAKEATAQVRGILEQTQKGINTSVMLTEEALKRVEAGRERTTQSEHVIRQMSDNIQESVHAFQQIVGATNQQQIGLEQVTQALHEIRQASQQTALTTAQLEKASLDLSHLGQNLARTLEKYRL</sequence>
<dbReference type="STRING" id="1285242.A6A04_14005"/>
<dbReference type="GO" id="GO:0006935">
    <property type="term" value="P:chemotaxis"/>
    <property type="evidence" value="ECO:0007669"/>
    <property type="project" value="InterPro"/>
</dbReference>
<dbReference type="GO" id="GO:0007165">
    <property type="term" value="P:signal transduction"/>
    <property type="evidence" value="ECO:0007669"/>
    <property type="project" value="UniProtKB-KW"/>
</dbReference>
<keyword evidence="4" id="KW-1133">Transmembrane helix</keyword>
<feature type="domain" description="Methyl-accepting transducer" evidence="5">
    <location>
        <begin position="273"/>
        <end position="509"/>
    </location>
</feature>
<evidence type="ECO:0000313" key="7">
    <source>
        <dbReference type="EMBL" id="OAN53713.1"/>
    </source>
</evidence>
<dbReference type="GO" id="GO:0004888">
    <property type="term" value="F:transmembrane signaling receptor activity"/>
    <property type="evidence" value="ECO:0007669"/>
    <property type="project" value="InterPro"/>
</dbReference>
<keyword evidence="4" id="KW-0472">Membrane</keyword>
<comment type="similarity">
    <text evidence="2">Belongs to the methyl-accepting chemotaxis (MCP) protein family.</text>
</comment>
<dbReference type="Pfam" id="PF00015">
    <property type="entry name" value="MCPsignal"/>
    <property type="match status" value="1"/>
</dbReference>
<evidence type="ECO:0000256" key="2">
    <source>
        <dbReference type="ARBA" id="ARBA00029447"/>
    </source>
</evidence>
<dbReference type="PROSITE" id="PS50111">
    <property type="entry name" value="CHEMOTAXIS_TRANSDUC_2"/>
    <property type="match status" value="1"/>
</dbReference>
<dbReference type="AlphaFoldDB" id="A0A178MW68"/>
<evidence type="ECO:0000256" key="1">
    <source>
        <dbReference type="ARBA" id="ARBA00023224"/>
    </source>
</evidence>
<dbReference type="InterPro" id="IPR003660">
    <property type="entry name" value="HAMP_dom"/>
</dbReference>
<dbReference type="Gene3D" id="1.10.287.950">
    <property type="entry name" value="Methyl-accepting chemotaxis protein"/>
    <property type="match status" value="1"/>
</dbReference>
<keyword evidence="4" id="KW-0812">Transmembrane</keyword>
<organism evidence="7 8">
    <name type="scientific">Paramagnetospirillum marisnigri</name>
    <dbReference type="NCBI Taxonomy" id="1285242"/>
    <lineage>
        <taxon>Bacteria</taxon>
        <taxon>Pseudomonadati</taxon>
        <taxon>Pseudomonadota</taxon>
        <taxon>Alphaproteobacteria</taxon>
        <taxon>Rhodospirillales</taxon>
        <taxon>Magnetospirillaceae</taxon>
        <taxon>Paramagnetospirillum</taxon>
    </lineage>
</organism>
<dbReference type="PANTHER" id="PTHR32089">
    <property type="entry name" value="METHYL-ACCEPTING CHEMOTAXIS PROTEIN MCPB"/>
    <property type="match status" value="1"/>
</dbReference>
<evidence type="ECO:0000259" key="6">
    <source>
        <dbReference type="PROSITE" id="PS50885"/>
    </source>
</evidence>
<dbReference type="SMART" id="SM00283">
    <property type="entry name" value="MA"/>
    <property type="match status" value="1"/>
</dbReference>
<feature type="domain" description="HAMP" evidence="6">
    <location>
        <begin position="215"/>
        <end position="268"/>
    </location>
</feature>
<evidence type="ECO:0000256" key="4">
    <source>
        <dbReference type="SAM" id="Phobius"/>
    </source>
</evidence>
<dbReference type="SUPFAM" id="SSF58104">
    <property type="entry name" value="Methyl-accepting chemotaxis protein (MCP) signaling domain"/>
    <property type="match status" value="1"/>
</dbReference>
<feature type="transmembrane region" description="Helical" evidence="4">
    <location>
        <begin position="24"/>
        <end position="46"/>
    </location>
</feature>
<evidence type="ECO:0000259" key="5">
    <source>
        <dbReference type="PROSITE" id="PS50111"/>
    </source>
</evidence>
<dbReference type="Proteomes" id="UP000078428">
    <property type="component" value="Unassembled WGS sequence"/>
</dbReference>
<dbReference type="PANTHER" id="PTHR32089:SF112">
    <property type="entry name" value="LYSOZYME-LIKE PROTEIN-RELATED"/>
    <property type="match status" value="1"/>
</dbReference>
<dbReference type="Gene3D" id="6.10.340.10">
    <property type="match status" value="1"/>
</dbReference>
<dbReference type="InterPro" id="IPR004089">
    <property type="entry name" value="MCPsignal_dom"/>
</dbReference>
<keyword evidence="8" id="KW-1185">Reference proteome</keyword>
<dbReference type="InterPro" id="IPR004090">
    <property type="entry name" value="Chemotax_Me-accpt_rcpt"/>
</dbReference>
<evidence type="ECO:0000313" key="8">
    <source>
        <dbReference type="Proteomes" id="UP000078428"/>
    </source>
</evidence>
<dbReference type="PROSITE" id="PS50885">
    <property type="entry name" value="HAMP"/>
    <property type="match status" value="1"/>
</dbReference>
<accession>A0A178MW68</accession>
<gene>
    <name evidence="7" type="ORF">A6A04_14005</name>
</gene>
<evidence type="ECO:0000256" key="3">
    <source>
        <dbReference type="PROSITE-ProRule" id="PRU00284"/>
    </source>
</evidence>
<dbReference type="SMART" id="SM00304">
    <property type="entry name" value="HAMP"/>
    <property type="match status" value="1"/>
</dbReference>
<name>A0A178MW68_9PROT</name>
<protein>
    <submittedName>
        <fullName evidence="7">Chemotaxis protein</fullName>
    </submittedName>
</protein>
<dbReference type="EMBL" id="LWQT01000039">
    <property type="protein sequence ID" value="OAN53713.1"/>
    <property type="molecule type" value="Genomic_DNA"/>
</dbReference>
<proteinExistence type="inferred from homology"/>
<dbReference type="Pfam" id="PF00672">
    <property type="entry name" value="HAMP"/>
    <property type="match status" value="1"/>
</dbReference>
<comment type="caution">
    <text evidence="7">The sequence shown here is derived from an EMBL/GenBank/DDBJ whole genome shotgun (WGS) entry which is preliminary data.</text>
</comment>
<dbReference type="CDD" id="cd06225">
    <property type="entry name" value="HAMP"/>
    <property type="match status" value="1"/>
</dbReference>
<dbReference type="PRINTS" id="PR00260">
    <property type="entry name" value="CHEMTRNSDUCR"/>
</dbReference>
<feature type="transmembrane region" description="Helical" evidence="4">
    <location>
        <begin position="192"/>
        <end position="214"/>
    </location>
</feature>
<reference evidence="7 8" key="1">
    <citation type="submission" date="2016-04" db="EMBL/GenBank/DDBJ databases">
        <title>Draft genome sequence of freshwater magnetotactic bacteria Magnetospirillum marisnigri SP-1 and Magnetospirillum moscoviense BB-1.</title>
        <authorList>
            <person name="Koziaeva V."/>
            <person name="Dziuba M.V."/>
            <person name="Ivanov T.M."/>
            <person name="Kuznetsov B."/>
            <person name="Grouzdev D.S."/>
        </authorList>
    </citation>
    <scope>NUCLEOTIDE SEQUENCE [LARGE SCALE GENOMIC DNA]</scope>
    <source>
        <strain evidence="7 8">SP-1</strain>
    </source>
</reference>